<sequence>MKKSTRNSLKTNKTTLKKENLKKISGGSHAERHVMDPSILRENKPVDVDAIIRSLDRGLKEGK</sequence>
<name>A0ABY8AXP9_9GAMM</name>
<proteinExistence type="predicted"/>
<dbReference type="EMBL" id="CP119078">
    <property type="protein sequence ID" value="WED44241.1"/>
    <property type="molecule type" value="Genomic_DNA"/>
</dbReference>
<organism evidence="1 2">
    <name type="scientific">Legionella cardiaca</name>
    <dbReference type="NCBI Taxonomy" id="1071983"/>
    <lineage>
        <taxon>Bacteria</taxon>
        <taxon>Pseudomonadati</taxon>
        <taxon>Pseudomonadota</taxon>
        <taxon>Gammaproteobacteria</taxon>
        <taxon>Legionellales</taxon>
        <taxon>Legionellaceae</taxon>
        <taxon>Legionella</taxon>
    </lineage>
</organism>
<keyword evidence="2" id="KW-1185">Reference proteome</keyword>
<accession>A0ABY8AXP9</accession>
<dbReference type="Proteomes" id="UP001222087">
    <property type="component" value="Chromosome"/>
</dbReference>
<evidence type="ECO:0000313" key="1">
    <source>
        <dbReference type="EMBL" id="WED44241.1"/>
    </source>
</evidence>
<protein>
    <submittedName>
        <fullName evidence="1">Uncharacterized protein</fullName>
    </submittedName>
</protein>
<evidence type="ECO:0000313" key="2">
    <source>
        <dbReference type="Proteomes" id="UP001222087"/>
    </source>
</evidence>
<reference evidence="1 2" key="1">
    <citation type="submission" date="2023-02" db="EMBL/GenBank/DDBJ databases">
        <title>Genome Sequence of L. cardiaca H63T.</title>
        <authorList>
            <person name="Lopez A.E."/>
            <person name="Cianciotto N.P."/>
        </authorList>
    </citation>
    <scope>NUCLEOTIDE SEQUENCE [LARGE SCALE GENOMIC DNA]</scope>
    <source>
        <strain evidence="1 2">H63</strain>
    </source>
</reference>
<dbReference type="RefSeq" id="WP_275090058.1">
    <property type="nucleotide sequence ID" value="NZ_CP119078.1"/>
</dbReference>
<gene>
    <name evidence="1" type="ORF">PXX05_05505</name>
</gene>